<dbReference type="EMBL" id="FNYQ01000093">
    <property type="protein sequence ID" value="SEJ40804.1"/>
    <property type="molecule type" value="Genomic_DNA"/>
</dbReference>
<dbReference type="GO" id="GO:0000976">
    <property type="term" value="F:transcription cis-regulatory region binding"/>
    <property type="evidence" value="ECO:0007669"/>
    <property type="project" value="TreeGrafter"/>
</dbReference>
<dbReference type="Pfam" id="PF03466">
    <property type="entry name" value="LysR_substrate"/>
    <property type="match status" value="1"/>
</dbReference>
<evidence type="ECO:0000313" key="9">
    <source>
        <dbReference type="Proteomes" id="UP000199250"/>
    </source>
</evidence>
<accession>A0A1H6Y2D8</accession>
<evidence type="ECO:0000259" key="5">
    <source>
        <dbReference type="PROSITE" id="PS50931"/>
    </source>
</evidence>
<dbReference type="InterPro" id="IPR005119">
    <property type="entry name" value="LysR_subst-bd"/>
</dbReference>
<name>A0A1H6Y2D8_9GAMM</name>
<dbReference type="SUPFAM" id="SSF46785">
    <property type="entry name" value="Winged helix' DNA-binding domain"/>
    <property type="match status" value="1"/>
</dbReference>
<dbReference type="PROSITE" id="PS50931">
    <property type="entry name" value="HTH_LYSR"/>
    <property type="match status" value="1"/>
</dbReference>
<dbReference type="PRINTS" id="PR00039">
    <property type="entry name" value="HTHLYSR"/>
</dbReference>
<sequence length="297" mass="33908">MELNWLDDFIALAEYESFSRAAKFRNITQPAFSRRIRSLEEWLGVDLFTRTYQGATLTPAGREVLSSAQELSRRFYQLRTKAREAAGKEQHLLRFAATYSLSFTFFPRWIRSLDSKALFESIRLTTESMKTCEQMLINGDSSFLLCHCHPDIPTKLPGEHFVCKTIGLEYLVPVIGNAPSFNTDPQKQDPIPFLKFSSDSALGRILDKKLLDFSTELNLEVIFESHLSPVLLSMAMENKGVAWLPKSIIENELSNGKLQVAFSEEFHIPLKIRLYRPVGNLGLFIEGFWASIPENME</sequence>
<evidence type="ECO:0000256" key="3">
    <source>
        <dbReference type="ARBA" id="ARBA00023125"/>
    </source>
</evidence>
<evidence type="ECO:0000313" key="8">
    <source>
        <dbReference type="Proteomes" id="UP000199005"/>
    </source>
</evidence>
<feature type="domain" description="HTH lysR-type" evidence="5">
    <location>
        <begin position="1"/>
        <end position="58"/>
    </location>
</feature>
<dbReference type="Gene3D" id="1.10.10.10">
    <property type="entry name" value="Winged helix-like DNA-binding domain superfamily/Winged helix DNA-binding domain"/>
    <property type="match status" value="1"/>
</dbReference>
<dbReference type="InterPro" id="IPR036390">
    <property type="entry name" value="WH_DNA-bd_sf"/>
</dbReference>
<dbReference type="SUPFAM" id="SSF53850">
    <property type="entry name" value="Periplasmic binding protein-like II"/>
    <property type="match status" value="1"/>
</dbReference>
<dbReference type="STRING" id="170623.SAMN04244579_03892"/>
<evidence type="ECO:0000256" key="1">
    <source>
        <dbReference type="ARBA" id="ARBA00009437"/>
    </source>
</evidence>
<dbReference type="GO" id="GO:0003700">
    <property type="term" value="F:DNA-binding transcription factor activity"/>
    <property type="evidence" value="ECO:0007669"/>
    <property type="project" value="InterPro"/>
</dbReference>
<keyword evidence="4" id="KW-0804">Transcription</keyword>
<reference evidence="8 9" key="1">
    <citation type="submission" date="2016-10" db="EMBL/GenBank/DDBJ databases">
        <authorList>
            <person name="de Groot N.N."/>
        </authorList>
    </citation>
    <scope>NUCLEOTIDE SEQUENCE [LARGE SCALE GENOMIC DNA]</scope>
    <source>
        <strain evidence="6 8">DSM 1041</strain>
        <strain evidence="7 9">DSM 373</strain>
    </source>
</reference>
<evidence type="ECO:0000256" key="4">
    <source>
        <dbReference type="ARBA" id="ARBA00023163"/>
    </source>
</evidence>
<dbReference type="FunFam" id="1.10.10.10:FF:000001">
    <property type="entry name" value="LysR family transcriptional regulator"/>
    <property type="match status" value="1"/>
</dbReference>
<proteinExistence type="inferred from homology"/>
<dbReference type="PANTHER" id="PTHR30126:SF2">
    <property type="entry name" value="HTH-TYPE TRANSCRIPTIONAL REGULATOR YJIE"/>
    <property type="match status" value="1"/>
</dbReference>
<evidence type="ECO:0000313" key="7">
    <source>
        <dbReference type="EMBL" id="SEJ40804.1"/>
    </source>
</evidence>
<dbReference type="PANTHER" id="PTHR30126">
    <property type="entry name" value="HTH-TYPE TRANSCRIPTIONAL REGULATOR"/>
    <property type="match status" value="1"/>
</dbReference>
<dbReference type="Pfam" id="PF00126">
    <property type="entry name" value="HTH_1"/>
    <property type="match status" value="1"/>
</dbReference>
<dbReference type="AlphaFoldDB" id="A0A1H6Y2D8"/>
<organism evidence="6 8">
    <name type="scientific">Azotobacter beijerinckii</name>
    <dbReference type="NCBI Taxonomy" id="170623"/>
    <lineage>
        <taxon>Bacteria</taxon>
        <taxon>Pseudomonadati</taxon>
        <taxon>Pseudomonadota</taxon>
        <taxon>Gammaproteobacteria</taxon>
        <taxon>Pseudomonadales</taxon>
        <taxon>Pseudomonadaceae</taxon>
        <taxon>Azotobacter</taxon>
    </lineage>
</organism>
<dbReference type="OrthoDB" id="6971749at2"/>
<evidence type="ECO:0000256" key="2">
    <source>
        <dbReference type="ARBA" id="ARBA00023015"/>
    </source>
</evidence>
<dbReference type="InterPro" id="IPR000847">
    <property type="entry name" value="LysR_HTH_N"/>
</dbReference>
<keyword evidence="3 6" id="KW-0238">DNA-binding</keyword>
<dbReference type="InterPro" id="IPR036388">
    <property type="entry name" value="WH-like_DNA-bd_sf"/>
</dbReference>
<keyword evidence="2" id="KW-0805">Transcription regulation</keyword>
<dbReference type="EMBL" id="FNYO01000069">
    <property type="protein sequence ID" value="SEJ31280.1"/>
    <property type="molecule type" value="Genomic_DNA"/>
</dbReference>
<evidence type="ECO:0000313" key="6">
    <source>
        <dbReference type="EMBL" id="SEJ31280.1"/>
    </source>
</evidence>
<protein>
    <submittedName>
        <fullName evidence="6">DNA-binding transcriptional regulator, LysR family</fullName>
    </submittedName>
</protein>
<comment type="similarity">
    <text evidence="1">Belongs to the LysR transcriptional regulatory family.</text>
</comment>
<dbReference type="Proteomes" id="UP000199005">
    <property type="component" value="Unassembled WGS sequence"/>
</dbReference>
<dbReference type="Proteomes" id="UP000199250">
    <property type="component" value="Unassembled WGS sequence"/>
</dbReference>
<dbReference type="RefSeq" id="WP_090734606.1">
    <property type="nucleotide sequence ID" value="NZ_FNYO01000069.1"/>
</dbReference>
<gene>
    <name evidence="7" type="ORF">SAMN04244572_03845</name>
    <name evidence="6" type="ORF">SAMN04244579_03892</name>
</gene>